<dbReference type="InterPro" id="IPR053154">
    <property type="entry name" value="c-di-AMP_regulator"/>
</dbReference>
<dbReference type="EMBL" id="PJNH01000002">
    <property type="protein sequence ID" value="PKR77557.1"/>
    <property type="molecule type" value="Genomic_DNA"/>
</dbReference>
<name>A0A2I0QT92_9BACI</name>
<protein>
    <recommendedName>
        <fullName evidence="3">YbbR-like domain-containing protein YbbR</fullName>
    </recommendedName>
</protein>
<proteinExistence type="predicted"/>
<evidence type="ECO:0008006" key="3">
    <source>
        <dbReference type="Google" id="ProtNLM"/>
    </source>
</evidence>
<evidence type="ECO:0000313" key="2">
    <source>
        <dbReference type="Proteomes" id="UP000243524"/>
    </source>
</evidence>
<evidence type="ECO:0000313" key="1">
    <source>
        <dbReference type="EMBL" id="PKR77557.1"/>
    </source>
</evidence>
<reference evidence="1 2" key="1">
    <citation type="submission" date="2017-06" db="EMBL/GenBank/DDBJ databases">
        <title>the draft geome sequence of Illustriluteabacillus marina B3227.</title>
        <authorList>
            <person name="He R.-H."/>
            <person name="Du Z.-J."/>
        </authorList>
    </citation>
    <scope>NUCLEOTIDE SEQUENCE [LARGE SCALE GENOMIC DNA]</scope>
    <source>
        <strain evidence="1 2">B3227</strain>
    </source>
</reference>
<dbReference type="RefSeq" id="WP_101331165.1">
    <property type="nucleotide sequence ID" value="NZ_PJNH01000002.1"/>
</dbReference>
<keyword evidence="2" id="KW-1185">Reference proteome</keyword>
<gene>
    <name evidence="1" type="ORF">CEY16_06350</name>
</gene>
<dbReference type="PANTHER" id="PTHR37804:SF1">
    <property type="entry name" value="CDAA REGULATORY PROTEIN CDAR"/>
    <property type="match status" value="1"/>
</dbReference>
<dbReference type="Proteomes" id="UP000243524">
    <property type="component" value="Unassembled WGS sequence"/>
</dbReference>
<dbReference type="InterPro" id="IPR012505">
    <property type="entry name" value="YbbR"/>
</dbReference>
<dbReference type="Gene3D" id="2.170.120.40">
    <property type="entry name" value="YbbR-like domain"/>
    <property type="match status" value="2"/>
</dbReference>
<comment type="caution">
    <text evidence="1">The sequence shown here is derived from an EMBL/GenBank/DDBJ whole genome shotgun (WGS) entry which is preliminary data.</text>
</comment>
<sequence length="411" mass="46098">MDKWIKSPWFTRVVSLFLALLLYMTVYLDEANTQRSADTFLPSGSEDSEIVENVPLQVLLDGEEYVVRGVPDTVNVTLEGPRSVITQAKRQQNFDIQIDLNDLGPGTHEVEVQHSGVPNQLSIFIDPRTIEVTLEERETMTLPVELDYVGRNGVDDSEVFASEPIITPSEVEVTGPKSIIERVAMVKAIVGFADLAQDGLAQNIPVKVYDTEGNELNVFVEPSNVNVEADVSISDKRYPITFEKTGQLSEDLVLQSINVNPVSATLFGTDERIDEITRLEPINVDLSEITETTTREVELPLPSGTTKIEPEKVEVEVVVEEAIEEVYEQVEIDIENLEDREITFIDPNEPEVDLTVIGTEDVLENLDINDIKVWINVEDFVEGEGYADIEVEGPEDIRVRTSEERVRIRIE</sequence>
<dbReference type="Gene3D" id="2.170.120.30">
    <property type="match status" value="2"/>
</dbReference>
<accession>A0A2I0QT92</accession>
<dbReference type="PANTHER" id="PTHR37804">
    <property type="entry name" value="CDAA REGULATORY PROTEIN CDAR"/>
    <property type="match status" value="1"/>
</dbReference>
<organism evidence="1 2">
    <name type="scientific">Halalkalibacillus sediminis</name>
    <dbReference type="NCBI Taxonomy" id="2018042"/>
    <lineage>
        <taxon>Bacteria</taxon>
        <taxon>Bacillati</taxon>
        <taxon>Bacillota</taxon>
        <taxon>Bacilli</taxon>
        <taxon>Bacillales</taxon>
        <taxon>Bacillaceae</taxon>
        <taxon>Halalkalibacillus</taxon>
    </lineage>
</organism>
<dbReference type="OrthoDB" id="2960905at2"/>
<dbReference type="Pfam" id="PF07949">
    <property type="entry name" value="YbbR"/>
    <property type="match status" value="3"/>
</dbReference>
<dbReference type="AlphaFoldDB" id="A0A2I0QT92"/>